<evidence type="ECO:0000313" key="1">
    <source>
        <dbReference type="EMBL" id="CAJ1408772.1"/>
    </source>
</evidence>
<name>A0AA36NIQ6_9DINO</name>
<organism evidence="1 2">
    <name type="scientific">Effrenium voratum</name>
    <dbReference type="NCBI Taxonomy" id="2562239"/>
    <lineage>
        <taxon>Eukaryota</taxon>
        <taxon>Sar</taxon>
        <taxon>Alveolata</taxon>
        <taxon>Dinophyceae</taxon>
        <taxon>Suessiales</taxon>
        <taxon>Symbiodiniaceae</taxon>
        <taxon>Effrenium</taxon>
    </lineage>
</organism>
<reference evidence="1" key="1">
    <citation type="submission" date="2023-08" db="EMBL/GenBank/DDBJ databases">
        <authorList>
            <person name="Chen Y."/>
            <person name="Shah S."/>
            <person name="Dougan E. K."/>
            <person name="Thang M."/>
            <person name="Chan C."/>
        </authorList>
    </citation>
    <scope>NUCLEOTIDE SEQUENCE</scope>
</reference>
<dbReference type="Proteomes" id="UP001178507">
    <property type="component" value="Unassembled WGS sequence"/>
</dbReference>
<gene>
    <name evidence="1" type="ORF">EVOR1521_LOCUS30030</name>
</gene>
<proteinExistence type="predicted"/>
<accession>A0AA36NIQ6</accession>
<keyword evidence="2" id="KW-1185">Reference proteome</keyword>
<evidence type="ECO:0000313" key="2">
    <source>
        <dbReference type="Proteomes" id="UP001178507"/>
    </source>
</evidence>
<dbReference type="EMBL" id="CAUJNA010003731">
    <property type="protein sequence ID" value="CAJ1408772.1"/>
    <property type="molecule type" value="Genomic_DNA"/>
</dbReference>
<sequence>MAFVRKPVGTELKGSCADHGFCTEEEQRAAYVSVLQRLAAEGVFAALLPDAQGALRINVPFAGKFEERKPLVNFLRQEVLNRRQDIRAIYIFVSDVQDFYSGCQAQPSFDAQIFITYAVQDGRSPMPAAQLTLGMHPDCSSRFLTDFGELYQLYYFLWQKVLYNNFSSSGQIAVFCNLWLEEAIEVQNVAKQAGMIPSAALKNVIYRGETVTAPLTGNKRDRRPFHYITIAERLPMQVVPKIVTHEEDYTGRYQNMWTMCGAAKQCEMDGMLRETDCDSASLSSVSDSDDE</sequence>
<comment type="caution">
    <text evidence="1">The sequence shown here is derived from an EMBL/GenBank/DDBJ whole genome shotgun (WGS) entry which is preliminary data.</text>
</comment>
<protein>
    <submittedName>
        <fullName evidence="1">Uncharacterized protein</fullName>
    </submittedName>
</protein>
<dbReference type="AlphaFoldDB" id="A0AA36NIQ6"/>